<dbReference type="GO" id="GO:0005975">
    <property type="term" value="P:carbohydrate metabolic process"/>
    <property type="evidence" value="ECO:0007669"/>
    <property type="project" value="InterPro"/>
</dbReference>
<reference evidence="8" key="2">
    <citation type="submission" date="2006-06" db="EMBL/GenBank/DDBJ databases">
        <authorList>
            <person name="Chae J.-C."/>
            <person name="Song B."/>
            <person name="Zylstra G.J."/>
        </authorList>
    </citation>
    <scope>NUCLEOTIDE SEQUENCE</scope>
</reference>
<dbReference type="NCBIfam" id="TIGR01662">
    <property type="entry name" value="HAD-SF-IIIA"/>
    <property type="match status" value="1"/>
</dbReference>
<evidence type="ECO:0000256" key="7">
    <source>
        <dbReference type="ARBA" id="ARBA00031828"/>
    </source>
</evidence>
<dbReference type="SUPFAM" id="SSF56784">
    <property type="entry name" value="HAD-like"/>
    <property type="match status" value="1"/>
</dbReference>
<evidence type="ECO:0000256" key="1">
    <source>
        <dbReference type="ARBA" id="ARBA00004496"/>
    </source>
</evidence>
<dbReference type="InterPro" id="IPR023214">
    <property type="entry name" value="HAD_sf"/>
</dbReference>
<evidence type="ECO:0000256" key="5">
    <source>
        <dbReference type="ARBA" id="ARBA00022801"/>
    </source>
</evidence>
<dbReference type="CDD" id="cd07503">
    <property type="entry name" value="HAD_HisB-N"/>
    <property type="match status" value="1"/>
</dbReference>
<evidence type="ECO:0000313" key="8">
    <source>
        <dbReference type="EMBL" id="ABI15637.1"/>
    </source>
</evidence>
<evidence type="ECO:0000256" key="3">
    <source>
        <dbReference type="ARBA" id="ARBA00022490"/>
    </source>
</evidence>
<keyword evidence="3" id="KW-0963">Cytoplasm</keyword>
<dbReference type="NCBIfam" id="TIGR01656">
    <property type="entry name" value="Histidinol-ppas"/>
    <property type="match status" value="1"/>
</dbReference>
<dbReference type="AlphaFoldDB" id="Q0MX74"/>
<organism evidence="8">
    <name type="scientific">consortium cosmid clone pGZ1</name>
    <dbReference type="NCBI Taxonomy" id="397422"/>
    <lineage>
        <taxon>Bacteria</taxon>
        <taxon>environmental samples</taxon>
    </lineage>
</organism>
<dbReference type="PANTHER" id="PTHR42891">
    <property type="entry name" value="D-GLYCERO-BETA-D-MANNO-HEPTOSE-1,7-BISPHOSPHATE 7-PHOSPHATASE"/>
    <property type="match status" value="1"/>
</dbReference>
<dbReference type="GO" id="GO:0046872">
    <property type="term" value="F:metal ion binding"/>
    <property type="evidence" value="ECO:0007669"/>
    <property type="project" value="UniProtKB-KW"/>
</dbReference>
<name>Q0MX74_9BACT</name>
<sequence>MALTSLTPLSLLRPALFLDKDGTLLEDLPYNSDPARMRFAPGAAEAIRRLAPLGVPMIVVSNQSGVAFGHFDIAALEGVGERLCAMFAECGAKLEGFFCCPHHPDGSVAEYAFRCDCRKPAPGLLYRAANEHGIDLQRSWLIGDILDDIEAGKRAGCRGVLLCNGNETEWRSGLFRVPDHLVRDLDEAARLVAGAWSGAPSRALA</sequence>
<keyword evidence="5" id="KW-0378">Hydrolase</keyword>
<dbReference type="GO" id="GO:0016791">
    <property type="term" value="F:phosphatase activity"/>
    <property type="evidence" value="ECO:0007669"/>
    <property type="project" value="InterPro"/>
</dbReference>
<evidence type="ECO:0000256" key="4">
    <source>
        <dbReference type="ARBA" id="ARBA00022723"/>
    </source>
</evidence>
<evidence type="ECO:0000256" key="6">
    <source>
        <dbReference type="ARBA" id="ARBA00023277"/>
    </source>
</evidence>
<keyword evidence="6" id="KW-0119">Carbohydrate metabolism</keyword>
<comment type="subcellular location">
    <subcellularLocation>
        <location evidence="1">Cytoplasm</location>
    </subcellularLocation>
</comment>
<evidence type="ECO:0000256" key="2">
    <source>
        <dbReference type="ARBA" id="ARBA00005628"/>
    </source>
</evidence>
<dbReference type="GO" id="GO:0005737">
    <property type="term" value="C:cytoplasm"/>
    <property type="evidence" value="ECO:0007669"/>
    <property type="project" value="UniProtKB-SubCell"/>
</dbReference>
<reference evidence="8" key="1">
    <citation type="journal article" date="2002" name="FEMS Microbiol. Lett.">
        <title>Characterization of bacterial consortia capable of degrading 4-chlorobenzoate and 4-bromobenzoate under denitrifying conditions.</title>
        <authorList>
            <person name="Song B."/>
            <person name="Kerkhof L.J."/>
            <person name="Haggblom M.M."/>
        </authorList>
    </citation>
    <scope>NUCLEOTIDE SEQUENCE</scope>
</reference>
<keyword evidence="4" id="KW-0479">Metal-binding</keyword>
<reference evidence="8" key="3">
    <citation type="journal article" date="2008" name="FEMS Microbiol. Lett.">
        <title>Identification of genes coding for hydrolytic dehalogenation in the metagenome derived from a denitrifying 4-chlorobenzoate degrading consortium.</title>
        <authorList>
            <person name="Chae J.C."/>
            <person name="Song B."/>
            <person name="Zylstra G.J."/>
        </authorList>
    </citation>
    <scope>NUCLEOTIDE SEQUENCE</scope>
</reference>
<dbReference type="InterPro" id="IPR036412">
    <property type="entry name" value="HAD-like_sf"/>
</dbReference>
<proteinExistence type="inferred from homology"/>
<accession>Q0MX74</accession>
<dbReference type="PANTHER" id="PTHR42891:SF1">
    <property type="entry name" value="D-GLYCERO-BETA-D-MANNO-HEPTOSE-1,7-BISPHOSPHATE 7-PHOSPHATASE"/>
    <property type="match status" value="1"/>
</dbReference>
<dbReference type="Pfam" id="PF13242">
    <property type="entry name" value="Hydrolase_like"/>
    <property type="match status" value="1"/>
</dbReference>
<dbReference type="Gene3D" id="3.40.50.1000">
    <property type="entry name" value="HAD superfamily/HAD-like"/>
    <property type="match status" value="1"/>
</dbReference>
<protein>
    <recommendedName>
        <fullName evidence="7">D,D-heptose 1,7-bisphosphate phosphatase</fullName>
    </recommendedName>
</protein>
<dbReference type="InterPro" id="IPR004446">
    <property type="entry name" value="Heptose_bisP_phosphatase"/>
</dbReference>
<dbReference type="EMBL" id="DQ826744">
    <property type="protein sequence ID" value="ABI15637.1"/>
    <property type="molecule type" value="Genomic_DNA"/>
</dbReference>
<comment type="similarity">
    <text evidence="2">Belongs to the GmhB family.</text>
</comment>
<dbReference type="InterPro" id="IPR006549">
    <property type="entry name" value="HAD-SF_hydro_IIIA"/>
</dbReference>
<dbReference type="InterPro" id="IPR006543">
    <property type="entry name" value="Histidinol-phos"/>
</dbReference>